<gene>
    <name evidence="2" type="ORF">E0W69_015385</name>
</gene>
<evidence type="ECO:0000256" key="1">
    <source>
        <dbReference type="SAM" id="Phobius"/>
    </source>
</evidence>
<dbReference type="KEGG" id="arac:E0W69_015385"/>
<sequence length="393" mass="44474">MPKLNLITLFLNTNKCTSLLCKGLALLVFILIGWSVQAQVVSPTKPIKKAPTTHAAVKDTLHKKKKAVVATFHRKDSTIRKATLPVVQKKKNFQAKDSIQKSINNEVINGPSNPKINTTIPSVATNKPATTIKKIPKKAKVYHFKKDSLFAHVLYVPYLPMKKKPIYVIDDRHHQSSNDELFYIVGGIFFVFGLVRTAFPRYVDNLFYTFFSPASRGKKEMVLGQNKLPSLLTNIVYCIGFGFLLTLVLYKFGTKKIDLIEYWIYITLGLAGIYFVKFVTISLSGYIFNAKEDAGTYANIVFQINKIIGFISLPFILIFAFVGNPNLDHNLLTIGAIILVALLIYRYIISFSLIAKNLQLNAFHFFLYLCTVEIIPILVLYKLFFNDLSNKIL</sequence>
<protein>
    <submittedName>
        <fullName evidence="2">DUF4271 domain-containing protein</fullName>
    </submittedName>
</protein>
<accession>A0A5P2G9V6</accession>
<name>A0A5P2G9V6_9BACT</name>
<feature type="transmembrane region" description="Helical" evidence="1">
    <location>
        <begin position="300"/>
        <end position="322"/>
    </location>
</feature>
<dbReference type="RefSeq" id="WP_131330939.1">
    <property type="nucleotide sequence ID" value="NZ_CP044016.1"/>
</dbReference>
<evidence type="ECO:0000313" key="2">
    <source>
        <dbReference type="EMBL" id="QES89983.1"/>
    </source>
</evidence>
<reference evidence="2 3" key="1">
    <citation type="submission" date="2019-09" db="EMBL/GenBank/DDBJ databases">
        <title>Complete genome sequence of Arachidicoccus sp. B3-10 isolated from apple orchard soil.</title>
        <authorList>
            <person name="Kim H.S."/>
            <person name="Han K.-I."/>
            <person name="Suh M.K."/>
            <person name="Lee K.C."/>
            <person name="Eom M.K."/>
            <person name="Kim J.-S."/>
            <person name="Kang S.W."/>
            <person name="Sin Y."/>
            <person name="Lee J.-S."/>
        </authorList>
    </citation>
    <scope>NUCLEOTIDE SEQUENCE [LARGE SCALE GENOMIC DNA]</scope>
    <source>
        <strain evidence="2 3">B3-10</strain>
    </source>
</reference>
<dbReference type="AlphaFoldDB" id="A0A5P2G9V6"/>
<dbReference type="InterPro" id="IPR025367">
    <property type="entry name" value="DUF4271"/>
</dbReference>
<dbReference type="Proteomes" id="UP000292424">
    <property type="component" value="Chromosome"/>
</dbReference>
<feature type="transmembrane region" description="Helical" evidence="1">
    <location>
        <begin position="181"/>
        <end position="199"/>
    </location>
</feature>
<keyword evidence="1" id="KW-0812">Transmembrane</keyword>
<keyword evidence="1" id="KW-1133">Transmembrane helix</keyword>
<dbReference type="OrthoDB" id="1494583at2"/>
<evidence type="ECO:0000313" key="3">
    <source>
        <dbReference type="Proteomes" id="UP000292424"/>
    </source>
</evidence>
<feature type="transmembrane region" description="Helical" evidence="1">
    <location>
        <begin position="334"/>
        <end position="353"/>
    </location>
</feature>
<organism evidence="2 3">
    <name type="scientific">Rhizosphaericola mali</name>
    <dbReference type="NCBI Taxonomy" id="2545455"/>
    <lineage>
        <taxon>Bacteria</taxon>
        <taxon>Pseudomonadati</taxon>
        <taxon>Bacteroidota</taxon>
        <taxon>Chitinophagia</taxon>
        <taxon>Chitinophagales</taxon>
        <taxon>Chitinophagaceae</taxon>
        <taxon>Rhizosphaericola</taxon>
    </lineage>
</organism>
<keyword evidence="3" id="KW-1185">Reference proteome</keyword>
<feature type="transmembrane region" description="Helical" evidence="1">
    <location>
        <begin position="228"/>
        <end position="250"/>
    </location>
</feature>
<dbReference type="Pfam" id="PF14093">
    <property type="entry name" value="DUF4271"/>
    <property type="match status" value="1"/>
</dbReference>
<keyword evidence="1" id="KW-0472">Membrane</keyword>
<feature type="transmembrane region" description="Helical" evidence="1">
    <location>
        <begin position="365"/>
        <end position="384"/>
    </location>
</feature>
<proteinExistence type="predicted"/>
<dbReference type="EMBL" id="CP044016">
    <property type="protein sequence ID" value="QES89983.1"/>
    <property type="molecule type" value="Genomic_DNA"/>
</dbReference>
<feature type="transmembrane region" description="Helical" evidence="1">
    <location>
        <begin position="262"/>
        <end position="288"/>
    </location>
</feature>